<dbReference type="InterPro" id="IPR006693">
    <property type="entry name" value="AB_hydrolase_lipase"/>
</dbReference>
<dbReference type="GO" id="GO:0016042">
    <property type="term" value="P:lipid catabolic process"/>
    <property type="evidence" value="ECO:0007669"/>
    <property type="project" value="UniProtKB-KW"/>
</dbReference>
<keyword evidence="5" id="KW-0443">Lipid metabolism</keyword>
<dbReference type="InterPro" id="IPR007754">
    <property type="entry name" value="GlcNAc_II"/>
</dbReference>
<feature type="binding site" evidence="7">
    <location>
        <position position="158"/>
    </location>
    <ligand>
        <name>substrate</name>
    </ligand>
</feature>
<feature type="transmembrane region" description="Helical" evidence="8">
    <location>
        <begin position="20"/>
        <end position="39"/>
    </location>
</feature>
<reference evidence="10" key="2">
    <citation type="journal article" date="2023" name="BMC Genomics">
        <title>Pest status, molecular evolution, and epigenetic factors derived from the genome assembly of Frankliniella fusca, a thysanopteran phytovirus vector.</title>
        <authorList>
            <person name="Catto M.A."/>
            <person name="Labadie P.E."/>
            <person name="Jacobson A.L."/>
            <person name="Kennedy G.G."/>
            <person name="Srinivasan R."/>
            <person name="Hunt B.G."/>
        </authorList>
    </citation>
    <scope>NUCLEOTIDE SEQUENCE</scope>
    <source>
        <strain evidence="10">PL_HMW_Pooled</strain>
    </source>
</reference>
<evidence type="ECO:0000256" key="1">
    <source>
        <dbReference type="ARBA" id="ARBA00010701"/>
    </source>
</evidence>
<dbReference type="Gene3D" id="3.40.50.1820">
    <property type="entry name" value="alpha/beta hydrolase"/>
    <property type="match status" value="1"/>
</dbReference>
<dbReference type="FunFam" id="3.40.50.1820:FF:000057">
    <property type="entry name" value="Lipase"/>
    <property type="match status" value="1"/>
</dbReference>
<comment type="caution">
    <text evidence="10">The sequence shown here is derived from an EMBL/GenBank/DDBJ whole genome shotgun (WGS) entry which is preliminary data.</text>
</comment>
<dbReference type="EMBL" id="JAHWGI010000383">
    <property type="protein sequence ID" value="KAK3914558.1"/>
    <property type="molecule type" value="Genomic_DNA"/>
</dbReference>
<keyword evidence="11" id="KW-1185">Reference proteome</keyword>
<keyword evidence="3" id="KW-0378">Hydrolase</keyword>
<dbReference type="GO" id="GO:0016020">
    <property type="term" value="C:membrane"/>
    <property type="evidence" value="ECO:0007669"/>
    <property type="project" value="InterPro"/>
</dbReference>
<evidence type="ECO:0000256" key="8">
    <source>
        <dbReference type="SAM" id="Phobius"/>
    </source>
</evidence>
<keyword evidence="8" id="KW-0812">Transmembrane</keyword>
<gene>
    <name evidence="10" type="ORF">KUF71_005354</name>
</gene>
<feature type="domain" description="Partial AB-hydrolase lipase" evidence="9">
    <location>
        <begin position="462"/>
        <end position="520"/>
    </location>
</feature>
<sequence>MHMQRPHDPGPGLRQCLWRAVAALAVGYMCVGLVLSVYGTSEELVQDARPPRRSVRVRVDEEAELELGSLGCPAGYSPGYDLPAPPTEPVDLWEWVSFANSRPTILNEDRFGRLDEAPVGRVIAVQVHRGPHDALRAQLHTLARVHGVDSTLLVLSHDHVDEDALAVARDLCFSRVVRVFFPWSMQIWPDQFPGDECADSAAPCRRNASATAAKHHWWWLLNFLSTDVFPLANYTGQAVLVEEGAALPRDVLRALDGLQARHPGADVLLLGPRRPRARRPAAVLATAGPSPWARLARASQSFCAHNDTDWLRGLQASLGASGGQCVAQEYGTGTDTGAAGEDRVGCSSRIWPWARAHARGGWEDPRDRQLCLDNANASLALLYGQHVLPRPALNPRRRRSSAAAAAASVTFAKRDRAEVRVMASTLSLLLAVLLAGPAALATAHLRGPRHSRLPAESWLSTPQLIEHWGYPAETHTVQTDDGFIIDVHRIAGPRRGDKPGGRVRRTPVLLTHGYAASSECLVLRPNDNLAFMLADAGFDVWLGNTRGNFYGKRHLTLTPRDKQFWDFSWHENGLHDLRSTIDLVLRETGESSLGFACHSMGCTSLFALLSERPEYNAKVRVGFLLAPAVYFYNLRGVFLQVKTRLPWAVESWRTLQQLTSEFPITTNPHPTWCMAPEGMVVNPNCMKIFAEVQGPYHSMLNNTYMATLLRHWPAGDGFRKFDYGPKRNRLLYGTARPPEYNITNVRSPMFFYYSDNDYQANAKDVKRLASDVPGTAGLFRTPSKTFNHLDIMYEEAAGMMVYKRLVEQMTKYRFT</sequence>
<dbReference type="Proteomes" id="UP001219518">
    <property type="component" value="Unassembled WGS sequence"/>
</dbReference>
<dbReference type="Pfam" id="PF04083">
    <property type="entry name" value="Abhydro_lipase"/>
    <property type="match status" value="1"/>
</dbReference>
<evidence type="ECO:0000313" key="10">
    <source>
        <dbReference type="EMBL" id="KAK3914558.1"/>
    </source>
</evidence>
<comment type="similarity">
    <text evidence="1">Belongs to the AB hydrolase superfamily. Lipase family.</text>
</comment>
<dbReference type="GO" id="GO:0008455">
    <property type="term" value="F:alpha-1,6-mannosylglycoprotein 2-beta-N-acetylglucosaminyltransferase activity"/>
    <property type="evidence" value="ECO:0007669"/>
    <property type="project" value="InterPro"/>
</dbReference>
<dbReference type="AlphaFoldDB" id="A0AAE1H4Q1"/>
<keyword evidence="6" id="KW-0325">Glycoprotein</keyword>
<accession>A0AAE1H4Q1</accession>
<dbReference type="SUPFAM" id="SSF53474">
    <property type="entry name" value="alpha/beta-Hydrolases"/>
    <property type="match status" value="1"/>
</dbReference>
<dbReference type="GO" id="GO:0005795">
    <property type="term" value="C:Golgi stack"/>
    <property type="evidence" value="ECO:0007669"/>
    <property type="project" value="InterPro"/>
</dbReference>
<dbReference type="GO" id="GO:0016787">
    <property type="term" value="F:hydrolase activity"/>
    <property type="evidence" value="ECO:0007669"/>
    <property type="project" value="UniProtKB-KW"/>
</dbReference>
<feature type="transmembrane region" description="Helical" evidence="8">
    <location>
        <begin position="421"/>
        <end position="443"/>
    </location>
</feature>
<evidence type="ECO:0000259" key="9">
    <source>
        <dbReference type="Pfam" id="PF04083"/>
    </source>
</evidence>
<protein>
    <submittedName>
        <fullName evidence="10">Lipase 1</fullName>
    </submittedName>
</protein>
<dbReference type="Pfam" id="PF05060">
    <property type="entry name" value="MGAT2"/>
    <property type="match status" value="1"/>
</dbReference>
<reference evidence="10" key="1">
    <citation type="submission" date="2021-07" db="EMBL/GenBank/DDBJ databases">
        <authorList>
            <person name="Catto M.A."/>
            <person name="Jacobson A."/>
            <person name="Kennedy G."/>
            <person name="Labadie P."/>
            <person name="Hunt B.G."/>
            <person name="Srinivasan R."/>
        </authorList>
    </citation>
    <scope>NUCLEOTIDE SEQUENCE</scope>
    <source>
        <strain evidence="10">PL_HMW_Pooled</strain>
        <tissue evidence="10">Head</tissue>
    </source>
</reference>
<dbReference type="InterPro" id="IPR029058">
    <property type="entry name" value="AB_hydrolase_fold"/>
</dbReference>
<evidence type="ECO:0000256" key="7">
    <source>
        <dbReference type="PIRSR" id="PIRSR607754-1"/>
    </source>
</evidence>
<organism evidence="10 11">
    <name type="scientific">Frankliniella fusca</name>
    <dbReference type="NCBI Taxonomy" id="407009"/>
    <lineage>
        <taxon>Eukaryota</taxon>
        <taxon>Metazoa</taxon>
        <taxon>Ecdysozoa</taxon>
        <taxon>Arthropoda</taxon>
        <taxon>Hexapoda</taxon>
        <taxon>Insecta</taxon>
        <taxon>Pterygota</taxon>
        <taxon>Neoptera</taxon>
        <taxon>Paraneoptera</taxon>
        <taxon>Thysanoptera</taxon>
        <taxon>Terebrantia</taxon>
        <taxon>Thripoidea</taxon>
        <taxon>Thripidae</taxon>
        <taxon>Frankliniella</taxon>
    </lineage>
</organism>
<name>A0AAE1H4Q1_9NEOP</name>
<evidence type="ECO:0000256" key="3">
    <source>
        <dbReference type="ARBA" id="ARBA00022801"/>
    </source>
</evidence>
<proteinExistence type="inferred from homology"/>
<keyword evidence="8" id="KW-1133">Transmembrane helix</keyword>
<keyword evidence="8" id="KW-0472">Membrane</keyword>
<keyword evidence="4" id="KW-0442">Lipid degradation</keyword>
<dbReference type="PANTHER" id="PTHR11005">
    <property type="entry name" value="LYSOSOMAL ACID LIPASE-RELATED"/>
    <property type="match status" value="1"/>
</dbReference>
<evidence type="ECO:0000256" key="5">
    <source>
        <dbReference type="ARBA" id="ARBA00023098"/>
    </source>
</evidence>
<evidence type="ECO:0000256" key="4">
    <source>
        <dbReference type="ARBA" id="ARBA00022963"/>
    </source>
</evidence>
<evidence type="ECO:0000256" key="2">
    <source>
        <dbReference type="ARBA" id="ARBA00022729"/>
    </source>
</evidence>
<evidence type="ECO:0000256" key="6">
    <source>
        <dbReference type="ARBA" id="ARBA00023180"/>
    </source>
</evidence>
<dbReference type="GO" id="GO:0009312">
    <property type="term" value="P:oligosaccharide biosynthetic process"/>
    <property type="evidence" value="ECO:0007669"/>
    <property type="project" value="InterPro"/>
</dbReference>
<evidence type="ECO:0000313" key="11">
    <source>
        <dbReference type="Proteomes" id="UP001219518"/>
    </source>
</evidence>
<keyword evidence="2" id="KW-0732">Signal</keyword>